<name>A0A5J9WBB3_9POAL</name>
<feature type="region of interest" description="Disordered" evidence="1">
    <location>
        <begin position="211"/>
        <end position="248"/>
    </location>
</feature>
<comment type="caution">
    <text evidence="2">The sequence shown here is derived from an EMBL/GenBank/DDBJ whole genome shotgun (WGS) entry which is preliminary data.</text>
</comment>
<dbReference type="Proteomes" id="UP000324897">
    <property type="component" value="Chromosome 5"/>
</dbReference>
<evidence type="ECO:0000313" key="2">
    <source>
        <dbReference type="EMBL" id="TVU44604.1"/>
    </source>
</evidence>
<proteinExistence type="predicted"/>
<evidence type="ECO:0000256" key="1">
    <source>
        <dbReference type="SAM" id="MobiDB-lite"/>
    </source>
</evidence>
<feature type="compositionally biased region" description="Basic residues" evidence="1">
    <location>
        <begin position="213"/>
        <end position="222"/>
    </location>
</feature>
<dbReference type="Gramene" id="TVU44604">
    <property type="protein sequence ID" value="TVU44604"/>
    <property type="gene ID" value="EJB05_04049"/>
</dbReference>
<evidence type="ECO:0000313" key="3">
    <source>
        <dbReference type="Proteomes" id="UP000324897"/>
    </source>
</evidence>
<keyword evidence="3" id="KW-1185">Reference proteome</keyword>
<sequence>MSRGVVWSARKLQMAARPGPQTSRSQDADSAAGLAPSRRVRTVAEASRRCTGQPHASAMRWILSTCAATRSRVLALMPSIAADDTEEVVRDAEAVGERHLVGGDVESWILSAFTTSLPSSRAASMDSFVLPVLVAPTITTIAGSAATRSALNEEDEDEDAAAEHESPDCWTAASVVAEEEEEHHQADASKVFDEMAPRRRRREEWRRRLCTPARRRRARRQGTRPAEARSRRAQQQGTPPVAPRCTAGGGAVGVARGEGVPRRRVKVGVVVALGLLDGDADVELALRAAGGALEPEGVGGAAAHACVVEDVAEKERRREKKKKKK</sequence>
<dbReference type="AlphaFoldDB" id="A0A5J9WBB3"/>
<protein>
    <submittedName>
        <fullName evidence="2">Uncharacterized protein</fullName>
    </submittedName>
</protein>
<feature type="region of interest" description="Disordered" evidence="1">
    <location>
        <begin position="148"/>
        <end position="168"/>
    </location>
</feature>
<feature type="non-terminal residue" evidence="2">
    <location>
        <position position="1"/>
    </location>
</feature>
<accession>A0A5J9WBB3</accession>
<reference evidence="2 3" key="1">
    <citation type="journal article" date="2019" name="Sci. Rep.">
        <title>A high-quality genome of Eragrostis curvula grass provides insights into Poaceae evolution and supports new strategies to enhance forage quality.</title>
        <authorList>
            <person name="Carballo J."/>
            <person name="Santos B.A.C.M."/>
            <person name="Zappacosta D."/>
            <person name="Garbus I."/>
            <person name="Selva J.P."/>
            <person name="Gallo C.A."/>
            <person name="Diaz A."/>
            <person name="Albertini E."/>
            <person name="Caccamo M."/>
            <person name="Echenique V."/>
        </authorList>
    </citation>
    <scope>NUCLEOTIDE SEQUENCE [LARGE SCALE GENOMIC DNA]</scope>
    <source>
        <strain evidence="3">cv. Victoria</strain>
        <tissue evidence="2">Leaf</tissue>
    </source>
</reference>
<organism evidence="2 3">
    <name type="scientific">Eragrostis curvula</name>
    <name type="common">weeping love grass</name>
    <dbReference type="NCBI Taxonomy" id="38414"/>
    <lineage>
        <taxon>Eukaryota</taxon>
        <taxon>Viridiplantae</taxon>
        <taxon>Streptophyta</taxon>
        <taxon>Embryophyta</taxon>
        <taxon>Tracheophyta</taxon>
        <taxon>Spermatophyta</taxon>
        <taxon>Magnoliopsida</taxon>
        <taxon>Liliopsida</taxon>
        <taxon>Poales</taxon>
        <taxon>Poaceae</taxon>
        <taxon>PACMAD clade</taxon>
        <taxon>Chloridoideae</taxon>
        <taxon>Eragrostideae</taxon>
        <taxon>Eragrostidinae</taxon>
        <taxon>Eragrostis</taxon>
    </lineage>
</organism>
<feature type="region of interest" description="Disordered" evidence="1">
    <location>
        <begin position="1"/>
        <end position="37"/>
    </location>
</feature>
<dbReference type="EMBL" id="RWGY01000004">
    <property type="protein sequence ID" value="TVU44604.1"/>
    <property type="molecule type" value="Genomic_DNA"/>
</dbReference>
<gene>
    <name evidence="2" type="ORF">EJB05_04049</name>
</gene>